<feature type="signal peptide" evidence="1">
    <location>
        <begin position="1"/>
        <end position="29"/>
    </location>
</feature>
<keyword evidence="1" id="KW-0732">Signal</keyword>
<dbReference type="EMBL" id="QFGA01000001">
    <property type="protein sequence ID" value="TEB07054.1"/>
    <property type="molecule type" value="Genomic_DNA"/>
</dbReference>
<dbReference type="InterPro" id="IPR051918">
    <property type="entry name" value="STPP_CPPED1"/>
</dbReference>
<dbReference type="InterPro" id="IPR003343">
    <property type="entry name" value="Big_2"/>
</dbReference>
<dbReference type="InterPro" id="IPR011432">
    <property type="entry name" value="Shr-like_HID"/>
</dbReference>
<comment type="caution">
    <text evidence="3">The sequence shown here is derived from an EMBL/GenBank/DDBJ whole genome shotgun (WGS) entry which is preliminary data.</text>
</comment>
<dbReference type="InterPro" id="IPR029052">
    <property type="entry name" value="Metallo-depent_PP-like"/>
</dbReference>
<dbReference type="GO" id="GO:0033918">
    <property type="term" value="F:kappa-carrageenase activity"/>
    <property type="evidence" value="ECO:0007669"/>
    <property type="project" value="UniProtKB-EC"/>
</dbReference>
<dbReference type="SUPFAM" id="SSF49373">
    <property type="entry name" value="Invasin/intimin cell-adhesion fragments"/>
    <property type="match status" value="1"/>
</dbReference>
<feature type="domain" description="BIG2" evidence="2">
    <location>
        <begin position="517"/>
        <end position="594"/>
    </location>
</feature>
<dbReference type="InterPro" id="IPR044060">
    <property type="entry name" value="Bacterial_rp_domain"/>
</dbReference>
<dbReference type="Pfam" id="PF00149">
    <property type="entry name" value="Metallophos"/>
    <property type="match status" value="1"/>
</dbReference>
<reference evidence="3 4" key="1">
    <citation type="journal article" date="2018" name="Environ. Microbiol.">
        <title>Novel energy conservation strategies and behaviour of Pelotomaculum schinkii driving syntrophic propionate catabolism.</title>
        <authorList>
            <person name="Hidalgo-Ahumada C.A.P."/>
            <person name="Nobu M.K."/>
            <person name="Narihiro T."/>
            <person name="Tamaki H."/>
            <person name="Liu W.T."/>
            <person name="Kamagata Y."/>
            <person name="Stams A.J.M."/>
            <person name="Imachi H."/>
            <person name="Sousa D.Z."/>
        </authorList>
    </citation>
    <scope>NUCLEOTIDE SEQUENCE [LARGE SCALE GENOMIC DNA]</scope>
    <source>
        <strain evidence="3 4">HH</strain>
    </source>
</reference>
<evidence type="ECO:0000313" key="3">
    <source>
        <dbReference type="EMBL" id="TEB07054.1"/>
    </source>
</evidence>
<dbReference type="Gene3D" id="3.60.21.10">
    <property type="match status" value="1"/>
</dbReference>
<accession>A0A4Y7RDI5</accession>
<dbReference type="Proteomes" id="UP000298324">
    <property type="component" value="Unassembled WGS sequence"/>
</dbReference>
<keyword evidence="3" id="KW-0326">Glycosidase</keyword>
<dbReference type="InterPro" id="IPR008964">
    <property type="entry name" value="Invasin/intimin_cell_adhesion"/>
</dbReference>
<dbReference type="Pfam" id="PF02368">
    <property type="entry name" value="Big_2"/>
    <property type="match status" value="1"/>
</dbReference>
<evidence type="ECO:0000313" key="4">
    <source>
        <dbReference type="Proteomes" id="UP000298324"/>
    </source>
</evidence>
<dbReference type="Pfam" id="PF18998">
    <property type="entry name" value="Flg_new_2"/>
    <property type="match status" value="2"/>
</dbReference>
<dbReference type="PANTHER" id="PTHR43143:SF5">
    <property type="entry name" value="SECRETED PROTEIN"/>
    <property type="match status" value="1"/>
</dbReference>
<dbReference type="PANTHER" id="PTHR43143">
    <property type="entry name" value="METALLOPHOSPHOESTERASE, CALCINEURIN SUPERFAMILY"/>
    <property type="match status" value="1"/>
</dbReference>
<evidence type="ECO:0000256" key="1">
    <source>
        <dbReference type="SAM" id="SignalP"/>
    </source>
</evidence>
<dbReference type="EC" id="3.2.1.83" evidence="3"/>
<keyword evidence="4" id="KW-1185">Reference proteome</keyword>
<gene>
    <name evidence="3" type="primary">cgkA_1</name>
    <name evidence="3" type="ORF">Psch_00595</name>
</gene>
<keyword evidence="3" id="KW-0378">Hydrolase</keyword>
<proteinExistence type="predicted"/>
<feature type="chain" id="PRO_5021244067" evidence="1">
    <location>
        <begin position="30"/>
        <end position="1089"/>
    </location>
</feature>
<dbReference type="SMART" id="SM00635">
    <property type="entry name" value="BID_2"/>
    <property type="match status" value="1"/>
</dbReference>
<protein>
    <submittedName>
        <fullName evidence="3">Kappa-carrageenase</fullName>
        <ecNumber evidence="3">3.2.1.83</ecNumber>
    </submittedName>
</protein>
<dbReference type="AlphaFoldDB" id="A0A4Y7RDI5"/>
<dbReference type="Pfam" id="PF07550">
    <property type="entry name" value="Shr-like_HID"/>
    <property type="match status" value="1"/>
</dbReference>
<sequence>MIRKRRSRLLACLMILAMLCTMLPTAALAAEGPSGGAAGAEVSVSDATYSVTVDIAITGGSIAVNPASGSAGDTITVSVTPDSGKQLVANSLQYTADSGATYTEITATDGVYSFVLPAADVVVNAQFEDISAATYNIAVAAVPDAIWTVTPDKTSATVGETVIVTVSDTAFTSWAIGLIVTGDSGTTYDFTTITAATGNANNVNGPGVYSFVMPDEPVTVGFTADYTPLDVYIQYGAAGEEIPVHSYTRAEMEALAAENTTPIHYAMYDRLPAVFMGKAVRYVTIEQLTESAAAYNSDVRFDGPDCSLRGASLDGWTMGVNGLSWEYLMGQTRKYYAGIGDQYLAPENRTGEDREVPAVLAITGWAGRRTQVDNQPYDTLNTYRFFYGQTEAEYGNGVLPTMDERDARCTAMNTSKLVNKVVFVVPENDPGTYSVTADSAITGGSLALSPTSGSAGDTITVTVNPDAGKELVAGSLKYTADSGSTYTEITATDGVYSFILPAADTIVTARFMDPGVAVSGVNLDKSELVLTVGNFVQLTATITPSDAANQEVTWTSDNAAAATVDSNGLVRAMGTGTANITVTTVDGGFTAACAVTVQAAGTDHFTLAVLPDTQFYSESYPEIFARQTQWIADQAQSQNIVFVAHLGDIQDDYDNPAQWQNAKDAMAIIRTAGIPYSVVPGNHDLNFETGDTTMFDTFFPYTDFTGCSWYGGHYPESSNASSYQLFSALGQDFIVLNLVCAPALLAEATDWANGVLTQYSDRKAIVVTHGYIKPNGEYAGGDDVSGPAIHENIVKKHSNVVAVLCGHVGGQYHGTDTGESGNTVYNLLTDYTDLPNGGNGWLRLYQFYPVQNKIQAVTYSPYLDQYDTGADGQFELSLQFSNPPEEQTPPVLNADTTDNSVGRAVEITFTDDQAWRSAISGITVNGSALTGGQYTVNAGAISIDAAVFASAGDYTVTVTASGYAAATVTQTINEATDSPKYMVTPVEDESVYEVGETDGIKTMTVKAGVSGLKYFGTLITPVIEHGEEEAVAFTHLRDGVQLSLNVTRADFDLVGEAQSGFNVEAGDMVKVFIVDDLTNDVDHNPTLLQ</sequence>
<dbReference type="SUPFAM" id="SSF56300">
    <property type="entry name" value="Metallo-dependent phosphatases"/>
    <property type="match status" value="1"/>
</dbReference>
<name>A0A4Y7RDI5_9FIRM</name>
<dbReference type="InterPro" id="IPR004843">
    <property type="entry name" value="Calcineurin-like_PHP"/>
</dbReference>
<organism evidence="3 4">
    <name type="scientific">Pelotomaculum schinkii</name>
    <dbReference type="NCBI Taxonomy" id="78350"/>
    <lineage>
        <taxon>Bacteria</taxon>
        <taxon>Bacillati</taxon>
        <taxon>Bacillota</taxon>
        <taxon>Clostridia</taxon>
        <taxon>Eubacteriales</taxon>
        <taxon>Desulfotomaculaceae</taxon>
        <taxon>Pelotomaculum</taxon>
    </lineage>
</organism>
<dbReference type="Gene3D" id="2.60.40.1080">
    <property type="match status" value="1"/>
</dbReference>
<evidence type="ECO:0000259" key="2">
    <source>
        <dbReference type="SMART" id="SM00635"/>
    </source>
</evidence>